<gene>
    <name evidence="1" type="ORF">EDD29_4611</name>
</gene>
<evidence type="ECO:0000313" key="2">
    <source>
        <dbReference type="Proteomes" id="UP000272400"/>
    </source>
</evidence>
<dbReference type="EMBL" id="RJKE01000001">
    <property type="protein sequence ID" value="ROO87023.1"/>
    <property type="molecule type" value="Genomic_DNA"/>
</dbReference>
<dbReference type="AlphaFoldDB" id="A0A3N1D0G5"/>
<keyword evidence="2" id="KW-1185">Reference proteome</keyword>
<proteinExistence type="predicted"/>
<organism evidence="1 2">
    <name type="scientific">Actinocorallia herbida</name>
    <dbReference type="NCBI Taxonomy" id="58109"/>
    <lineage>
        <taxon>Bacteria</taxon>
        <taxon>Bacillati</taxon>
        <taxon>Actinomycetota</taxon>
        <taxon>Actinomycetes</taxon>
        <taxon>Streptosporangiales</taxon>
        <taxon>Thermomonosporaceae</taxon>
        <taxon>Actinocorallia</taxon>
    </lineage>
</organism>
<dbReference type="NCBIfam" id="NF046112">
    <property type="entry name" value="MSMEG_6209_Nter"/>
    <property type="match status" value="1"/>
</dbReference>
<dbReference type="RefSeq" id="WP_123666363.1">
    <property type="nucleotide sequence ID" value="NZ_RJKE01000001.1"/>
</dbReference>
<comment type="caution">
    <text evidence="1">The sequence shown here is derived from an EMBL/GenBank/DDBJ whole genome shotgun (WGS) entry which is preliminary data.</text>
</comment>
<accession>A0A3N1D0G5</accession>
<name>A0A3N1D0G5_9ACTN</name>
<dbReference type="OrthoDB" id="4277148at2"/>
<dbReference type="Proteomes" id="UP000272400">
    <property type="component" value="Unassembled WGS sequence"/>
</dbReference>
<evidence type="ECO:0000313" key="1">
    <source>
        <dbReference type="EMBL" id="ROO87023.1"/>
    </source>
</evidence>
<reference evidence="1 2" key="1">
    <citation type="submission" date="2018-11" db="EMBL/GenBank/DDBJ databases">
        <title>Sequencing the genomes of 1000 actinobacteria strains.</title>
        <authorList>
            <person name="Klenk H.-P."/>
        </authorList>
    </citation>
    <scope>NUCLEOTIDE SEQUENCE [LARGE SCALE GENOMIC DNA]</scope>
    <source>
        <strain evidence="1 2">DSM 44254</strain>
    </source>
</reference>
<dbReference type="Gene3D" id="1.10.8.1060">
    <property type="entry name" value="Corynebacterium glutamicum thioredoxin-dependent arsenate reductase, N-terminal domain"/>
    <property type="match status" value="1"/>
</dbReference>
<sequence length="68" mass="7920">MSVDTEEREDKAMEAVKDRLTRIFADAHPRDEVIQTVTAIHHGYDGRPIRDFVPVLVERYARQELKTP</sequence>
<protein>
    <submittedName>
        <fullName evidence="1">Uncharacterized protein</fullName>
    </submittedName>
</protein>